<name>A0ABW4N1Q7_9CAUL</name>
<evidence type="ECO:0000256" key="1">
    <source>
        <dbReference type="SAM" id="Phobius"/>
    </source>
</evidence>
<reference evidence="4" key="1">
    <citation type="journal article" date="2019" name="Int. J. Syst. Evol. Microbiol.">
        <title>The Global Catalogue of Microorganisms (GCM) 10K type strain sequencing project: providing services to taxonomists for standard genome sequencing and annotation.</title>
        <authorList>
            <consortium name="The Broad Institute Genomics Platform"/>
            <consortium name="The Broad Institute Genome Sequencing Center for Infectious Disease"/>
            <person name="Wu L."/>
            <person name="Ma J."/>
        </authorList>
    </citation>
    <scope>NUCLEOTIDE SEQUENCE [LARGE SCALE GENOMIC DNA]</scope>
    <source>
        <strain evidence="4">DFY28</strain>
    </source>
</reference>
<evidence type="ECO:0008006" key="5">
    <source>
        <dbReference type="Google" id="ProtNLM"/>
    </source>
</evidence>
<keyword evidence="2" id="KW-0732">Signal</keyword>
<protein>
    <recommendedName>
        <fullName evidence="5">BA14K family protein</fullName>
    </recommendedName>
</protein>
<dbReference type="RefSeq" id="WP_377282834.1">
    <property type="nucleotide sequence ID" value="NZ_JBHRSI010000008.1"/>
</dbReference>
<keyword evidence="1" id="KW-0812">Transmembrane</keyword>
<proteinExistence type="predicted"/>
<feature type="transmembrane region" description="Helical" evidence="1">
    <location>
        <begin position="43"/>
        <end position="61"/>
    </location>
</feature>
<dbReference type="Proteomes" id="UP001597237">
    <property type="component" value="Unassembled WGS sequence"/>
</dbReference>
<organism evidence="3 4">
    <name type="scientific">Phenylobacterium terrae</name>
    <dbReference type="NCBI Taxonomy" id="2665495"/>
    <lineage>
        <taxon>Bacteria</taxon>
        <taxon>Pseudomonadati</taxon>
        <taxon>Pseudomonadota</taxon>
        <taxon>Alphaproteobacteria</taxon>
        <taxon>Caulobacterales</taxon>
        <taxon>Caulobacteraceae</taxon>
        <taxon>Phenylobacterium</taxon>
    </lineage>
</organism>
<keyword evidence="1" id="KW-1133">Transmembrane helix</keyword>
<accession>A0ABW4N1Q7</accession>
<feature type="signal peptide" evidence="2">
    <location>
        <begin position="1"/>
        <end position="19"/>
    </location>
</feature>
<keyword evidence="1" id="KW-0472">Membrane</keyword>
<sequence length="133" mass="14415">MRKSLVAAMAAVTFGGAVAASATSANAQSYYRHRDRDRDNDAAAAAIVAGVAGLAIGAALAGNSRNRGYYSGGYYQDPYYGRGYYGTPYSYGTPYGYAPTYSYGYGGRTCVVRERVRDPYTGRRMTIKRRYAC</sequence>
<evidence type="ECO:0000313" key="3">
    <source>
        <dbReference type="EMBL" id="MFD1783978.1"/>
    </source>
</evidence>
<comment type="caution">
    <text evidence="3">The sequence shown here is derived from an EMBL/GenBank/DDBJ whole genome shotgun (WGS) entry which is preliminary data.</text>
</comment>
<dbReference type="EMBL" id="JBHUEY010000001">
    <property type="protein sequence ID" value="MFD1783978.1"/>
    <property type="molecule type" value="Genomic_DNA"/>
</dbReference>
<gene>
    <name evidence="3" type="ORF">ACFSC0_11285</name>
</gene>
<keyword evidence="4" id="KW-1185">Reference proteome</keyword>
<evidence type="ECO:0000313" key="4">
    <source>
        <dbReference type="Proteomes" id="UP001597237"/>
    </source>
</evidence>
<feature type="chain" id="PRO_5045654828" description="BA14K family protein" evidence="2">
    <location>
        <begin position="20"/>
        <end position="133"/>
    </location>
</feature>
<evidence type="ECO:0000256" key="2">
    <source>
        <dbReference type="SAM" id="SignalP"/>
    </source>
</evidence>